<dbReference type="SUPFAM" id="SSF56954">
    <property type="entry name" value="Outer membrane efflux proteins (OEP)"/>
    <property type="match status" value="1"/>
</dbReference>
<dbReference type="PATRIC" id="fig|413882.6.peg.5652"/>
<dbReference type="GO" id="GO:1990281">
    <property type="term" value="C:efflux pump complex"/>
    <property type="evidence" value="ECO:0007669"/>
    <property type="project" value="TreeGrafter"/>
</dbReference>
<evidence type="ECO:0000256" key="7">
    <source>
        <dbReference type="ARBA" id="ARBA00023237"/>
    </source>
</evidence>
<gene>
    <name evidence="8" type="ORF">AAW51_5403</name>
</gene>
<dbReference type="Gene3D" id="1.20.1600.10">
    <property type="entry name" value="Outer membrane efflux proteins (OEP)"/>
    <property type="match status" value="1"/>
</dbReference>
<protein>
    <submittedName>
        <fullName evidence="8">Type I secretion protein TolC</fullName>
    </submittedName>
</protein>
<dbReference type="PANTHER" id="PTHR30026">
    <property type="entry name" value="OUTER MEMBRANE PROTEIN TOLC"/>
    <property type="match status" value="1"/>
</dbReference>
<evidence type="ECO:0000256" key="1">
    <source>
        <dbReference type="ARBA" id="ARBA00004442"/>
    </source>
</evidence>
<keyword evidence="3" id="KW-0813">Transport</keyword>
<comment type="similarity">
    <text evidence="2">Belongs to the outer membrane factor (OMF) (TC 1.B.17) family.</text>
</comment>
<dbReference type="InterPro" id="IPR051906">
    <property type="entry name" value="TolC-like"/>
</dbReference>
<proteinExistence type="inferred from homology"/>
<dbReference type="GO" id="GO:0009279">
    <property type="term" value="C:cell outer membrane"/>
    <property type="evidence" value="ECO:0007669"/>
    <property type="project" value="UniProtKB-SubCell"/>
</dbReference>
<dbReference type="InterPro" id="IPR003423">
    <property type="entry name" value="OMP_efflux"/>
</dbReference>
<evidence type="ECO:0000256" key="5">
    <source>
        <dbReference type="ARBA" id="ARBA00022692"/>
    </source>
</evidence>
<evidence type="ECO:0000313" key="9">
    <source>
        <dbReference type="Proteomes" id="UP000035352"/>
    </source>
</evidence>
<name>A0A0G3BRN8_9BURK</name>
<dbReference type="AlphaFoldDB" id="A0A0G3BRN8"/>
<sequence length="448" mass="48404">MRPVAYGEALEQAYGVSGTVQGARLDAQARHLQAEAVAHLSRPSLSLIGFTGRVSTSFNLDTSPLAGAVNPVLGGVGAVLPGVQVPPIPNSVSTERISNLNSLWLSSLWPLYTAGRLDAVHGLAAGRAAEAEADRLDAEDQQAAVVAQRYFAVQLARRAAEVRAAATTGIAEHQRMASRLEATGLIARSERLRADVALDAARRDEAKARSDLEIAQVALDRLLASPERVQPTTPLFVHSQPVGSLQSFIESGQSLHPAWKKIDSKREQAAQALKLQGSEHAPTVTGVANYNFNQSDNQTVRPNWFLGVLLHVPLVSRVDRGKTLAASRLEQQRVEVTAQQASRDIPTQIEKQWRVMDHARIQFLSMGSTVELAQEDLRLQSASFQQGQATSVDVTDARLQLARAEIERVQAAYDYVTALAQLLEASGQPHRLTELAAKADIVVSSDAR</sequence>
<dbReference type="STRING" id="413882.AAW51_5403"/>
<keyword evidence="9" id="KW-1185">Reference proteome</keyword>
<reference evidence="8 9" key="1">
    <citation type="submission" date="2015-05" db="EMBL/GenBank/DDBJ databases">
        <authorList>
            <person name="Tang B."/>
            <person name="Yu Y."/>
        </authorList>
    </citation>
    <scope>NUCLEOTIDE SEQUENCE [LARGE SCALE GENOMIC DNA]</scope>
    <source>
        <strain evidence="8 9">DSM 7029</strain>
    </source>
</reference>
<keyword evidence="4" id="KW-1134">Transmembrane beta strand</keyword>
<dbReference type="PANTHER" id="PTHR30026:SF5">
    <property type="entry name" value="ABC-TYPE EFFLUX SYSTEM SECRETIN COMPONENT"/>
    <property type="match status" value="1"/>
</dbReference>
<evidence type="ECO:0000256" key="6">
    <source>
        <dbReference type="ARBA" id="ARBA00023136"/>
    </source>
</evidence>
<evidence type="ECO:0000313" key="8">
    <source>
        <dbReference type="EMBL" id="AKJ32094.1"/>
    </source>
</evidence>
<evidence type="ECO:0000256" key="2">
    <source>
        <dbReference type="ARBA" id="ARBA00007613"/>
    </source>
</evidence>
<evidence type="ECO:0000256" key="4">
    <source>
        <dbReference type="ARBA" id="ARBA00022452"/>
    </source>
</evidence>
<dbReference type="Pfam" id="PF02321">
    <property type="entry name" value="OEP"/>
    <property type="match status" value="2"/>
</dbReference>
<keyword evidence="6" id="KW-0472">Membrane</keyword>
<dbReference type="GO" id="GO:0015562">
    <property type="term" value="F:efflux transmembrane transporter activity"/>
    <property type="evidence" value="ECO:0007669"/>
    <property type="project" value="InterPro"/>
</dbReference>
<dbReference type="EMBL" id="CP011371">
    <property type="protein sequence ID" value="AKJ32094.1"/>
    <property type="molecule type" value="Genomic_DNA"/>
</dbReference>
<comment type="subcellular location">
    <subcellularLocation>
        <location evidence="1">Cell outer membrane</location>
    </subcellularLocation>
</comment>
<dbReference type="KEGG" id="pbh:AAW51_5403"/>
<dbReference type="RefSeq" id="WP_238947705.1">
    <property type="nucleotide sequence ID" value="NZ_CP011371.1"/>
</dbReference>
<dbReference type="Proteomes" id="UP000035352">
    <property type="component" value="Chromosome"/>
</dbReference>
<keyword evidence="7" id="KW-0998">Cell outer membrane</keyword>
<dbReference type="GO" id="GO:0015288">
    <property type="term" value="F:porin activity"/>
    <property type="evidence" value="ECO:0007669"/>
    <property type="project" value="TreeGrafter"/>
</dbReference>
<keyword evidence="5" id="KW-0812">Transmembrane</keyword>
<evidence type="ECO:0000256" key="3">
    <source>
        <dbReference type="ARBA" id="ARBA00022448"/>
    </source>
</evidence>
<accession>A0A0G3BRN8</accession>
<organism evidence="8 9">
    <name type="scientific">Caldimonas brevitalea</name>
    <dbReference type="NCBI Taxonomy" id="413882"/>
    <lineage>
        <taxon>Bacteria</taxon>
        <taxon>Pseudomonadati</taxon>
        <taxon>Pseudomonadota</taxon>
        <taxon>Betaproteobacteria</taxon>
        <taxon>Burkholderiales</taxon>
        <taxon>Sphaerotilaceae</taxon>
        <taxon>Caldimonas</taxon>
    </lineage>
</organism>